<reference evidence="8" key="1">
    <citation type="submission" date="2025-08" db="UniProtKB">
        <authorList>
            <consortium name="RefSeq"/>
        </authorList>
    </citation>
    <scope>IDENTIFICATION</scope>
</reference>
<sequence>MSPIGDTAIRKGRNESPLLGSPKTVALCISLLISASSFIMNESTADNDDSFTKSEEKESIEDKYYKLRGFAVKLKKKLHDLSEQLRVSETEKIKISADKEDLQNKLMQISENARKLQTIHSEYDKLQDDLEQEKCENKKLEKNLESLISENTSLKESLYEKKENITRLSNKNEYLSKENAKLQLILKQNQDKINVLMDEIKTELVIREQKDKEYEEMKSTLNLEIDTRKTIQAQLESFKQEYAMNNVLSLEVENYEKSIRDLQTKLNEEAMKNDSFKDTIEKHLMTIDNLSEQIVELRDTCLTKTNQITILGEKNEHIKQELCEVKRKATEHKKKMDKLIDELRDFKANTNTLNEQIETLSTENCRLLQELKYLDEAHNKKVMQLENEIVNLNIALTNSHNEMEALQAEFTGYKLRAQSVLRNKQSHNKETGSGGRSLNEIEEELEHTRTHAALLRDKLENYTQRLEYSTREISVLKEERDQAYATLNETIEKMNIHRQEFSSLMEQRRSESLKFQEMQIEHSKQIEVLQQTQKNNLSTIKEKYQIEIQNLQMEVQKYKCGSNDNVTNIYPEKQEDSVADTENHPRFSGMSILEREDGEGSESVDSYPSVAPNIEKLRKPALMPLDELLNSPDDFTTSQNSSFPNRQELEIYERRVKHLTALLSDAEKDIAKLTQLNQLLKEEIRRQQRSVEREQHANNFEYLKNVVFKFVTLKNGDERSHLIPVLNTILKLSPEETQKLNVVAGVTGKSWIPGIPIPGWNHN</sequence>
<dbReference type="InterPro" id="IPR051841">
    <property type="entry name" value="MT-Golgi_org_protein"/>
</dbReference>
<keyword evidence="7" id="KW-1185">Reference proteome</keyword>
<feature type="coiled-coil region" evidence="5">
    <location>
        <begin position="245"/>
        <end position="409"/>
    </location>
</feature>
<comment type="subcellular location">
    <subcellularLocation>
        <location evidence="1">Cytoplasm</location>
    </subcellularLocation>
</comment>
<organism evidence="7 8">
    <name type="scientific">Cephus cinctus</name>
    <name type="common">Wheat stem sawfly</name>
    <dbReference type="NCBI Taxonomy" id="211228"/>
    <lineage>
        <taxon>Eukaryota</taxon>
        <taxon>Metazoa</taxon>
        <taxon>Ecdysozoa</taxon>
        <taxon>Arthropoda</taxon>
        <taxon>Hexapoda</taxon>
        <taxon>Insecta</taxon>
        <taxon>Pterygota</taxon>
        <taxon>Neoptera</taxon>
        <taxon>Endopterygota</taxon>
        <taxon>Hymenoptera</taxon>
        <taxon>Cephoidea</taxon>
        <taxon>Cephidae</taxon>
        <taxon>Cephus</taxon>
    </lineage>
</organism>
<accession>A0AAJ7CF50</accession>
<keyword evidence="2" id="KW-0963">Cytoplasm</keyword>
<evidence type="ECO:0000259" key="6">
    <source>
        <dbReference type="PROSITE" id="PS50913"/>
    </source>
</evidence>
<dbReference type="Gene3D" id="1.10.220.60">
    <property type="entry name" value="GRIP domain"/>
    <property type="match status" value="1"/>
</dbReference>
<dbReference type="KEGG" id="ccin:107274566"/>
<evidence type="ECO:0000256" key="1">
    <source>
        <dbReference type="ARBA" id="ARBA00004496"/>
    </source>
</evidence>
<proteinExistence type="predicted"/>
<evidence type="ECO:0000256" key="2">
    <source>
        <dbReference type="ARBA" id="ARBA00022490"/>
    </source>
</evidence>
<dbReference type="SMART" id="SM00755">
    <property type="entry name" value="Grip"/>
    <property type="match status" value="1"/>
</dbReference>
<dbReference type="PROSITE" id="PS50913">
    <property type="entry name" value="GRIP"/>
    <property type="match status" value="1"/>
</dbReference>
<feature type="coiled-coil region" evidence="5">
    <location>
        <begin position="71"/>
        <end position="157"/>
    </location>
</feature>
<evidence type="ECO:0000313" key="8">
    <source>
        <dbReference type="RefSeq" id="XP_015609304.1"/>
    </source>
</evidence>
<feature type="coiled-coil region" evidence="5">
    <location>
        <begin position="649"/>
        <end position="697"/>
    </location>
</feature>
<dbReference type="PANTHER" id="PTHR18902:SF25">
    <property type="entry name" value="GRIP AND COILED-COIL DOMAIN-CONTAINING PROTEIN 2"/>
    <property type="match status" value="1"/>
</dbReference>
<name>A0AAJ7CF50_CEPCN</name>
<dbReference type="AlphaFoldDB" id="A0AAJ7CF50"/>
<dbReference type="InterPro" id="IPR000237">
    <property type="entry name" value="GRIP_dom"/>
</dbReference>
<evidence type="ECO:0000313" key="7">
    <source>
        <dbReference type="Proteomes" id="UP000694920"/>
    </source>
</evidence>
<dbReference type="PANTHER" id="PTHR18902">
    <property type="entry name" value="NUCLEAR MITOTIC APPARATUS PROTEIN 1-RELATED"/>
    <property type="match status" value="1"/>
</dbReference>
<evidence type="ECO:0000256" key="4">
    <source>
        <dbReference type="ARBA" id="ARBA00023054"/>
    </source>
</evidence>
<dbReference type="Pfam" id="PF01465">
    <property type="entry name" value="GRIP"/>
    <property type="match status" value="1"/>
</dbReference>
<dbReference type="CTD" id="41459"/>
<evidence type="ECO:0000256" key="3">
    <source>
        <dbReference type="ARBA" id="ARBA00022553"/>
    </source>
</evidence>
<feature type="coiled-coil region" evidence="5">
    <location>
        <begin position="438"/>
        <end position="493"/>
    </location>
</feature>
<keyword evidence="4 5" id="KW-0175">Coiled coil</keyword>
<feature type="coiled-coil region" evidence="5">
    <location>
        <begin position="534"/>
        <end position="561"/>
    </location>
</feature>
<dbReference type="RefSeq" id="XP_015609304.1">
    <property type="nucleotide sequence ID" value="XM_015753818.2"/>
</dbReference>
<feature type="domain" description="GRIP" evidence="6">
    <location>
        <begin position="693"/>
        <end position="743"/>
    </location>
</feature>
<protein>
    <submittedName>
        <fullName evidence="8">GRIP and coiled-coil domain-containing protein 2</fullName>
    </submittedName>
</protein>
<keyword evidence="3" id="KW-0597">Phosphoprotein</keyword>
<dbReference type="GO" id="GO:0005737">
    <property type="term" value="C:cytoplasm"/>
    <property type="evidence" value="ECO:0007669"/>
    <property type="project" value="UniProtKB-SubCell"/>
</dbReference>
<dbReference type="Proteomes" id="UP000694920">
    <property type="component" value="Unplaced"/>
</dbReference>
<dbReference type="GeneID" id="107274566"/>
<evidence type="ECO:0000256" key="5">
    <source>
        <dbReference type="SAM" id="Coils"/>
    </source>
</evidence>
<gene>
    <name evidence="8" type="primary">LOC107274566</name>
</gene>